<sequence length="125" mass="14351">MIGGNFDVEASDTLIFTRTVTAQLARVSLEFLELCEAEALVRPRPLGEGEVGYGAEDIERLSQIRRLHEMLGLDLPAVEIVLHLRDQVLSLLERLSDLERRFARREEELLREIEDLRRRVLTGAR</sequence>
<comment type="caution">
    <text evidence="2">The sequence shown here is derived from an EMBL/GenBank/DDBJ whole genome shotgun (WGS) entry which is preliminary data.</text>
</comment>
<organism evidence="2">
    <name type="scientific">Desulfobacca acetoxidans</name>
    <dbReference type="NCBI Taxonomy" id="60893"/>
    <lineage>
        <taxon>Bacteria</taxon>
        <taxon>Pseudomonadati</taxon>
        <taxon>Thermodesulfobacteriota</taxon>
        <taxon>Desulfobaccia</taxon>
        <taxon>Desulfobaccales</taxon>
        <taxon>Desulfobaccaceae</taxon>
        <taxon>Desulfobacca</taxon>
    </lineage>
</organism>
<protein>
    <submittedName>
        <fullName evidence="2">MerR family transcriptional regulator</fullName>
    </submittedName>
</protein>
<dbReference type="AlphaFoldDB" id="A0A7V4G8Q4"/>
<dbReference type="Pfam" id="PF13591">
    <property type="entry name" value="MerR_2"/>
    <property type="match status" value="1"/>
</dbReference>
<accession>A0A7V4G8Q4</accession>
<evidence type="ECO:0000256" key="1">
    <source>
        <dbReference type="SAM" id="Coils"/>
    </source>
</evidence>
<name>A0A7V4G8Q4_9BACT</name>
<dbReference type="Gene3D" id="1.10.1660.10">
    <property type="match status" value="1"/>
</dbReference>
<feature type="coiled-coil region" evidence="1">
    <location>
        <begin position="81"/>
        <end position="119"/>
    </location>
</feature>
<proteinExistence type="predicted"/>
<reference evidence="2" key="1">
    <citation type="journal article" date="2020" name="mSystems">
        <title>Genome- and Community-Level Interaction Insights into Carbon Utilization and Element Cycling Functions of Hydrothermarchaeota in Hydrothermal Sediment.</title>
        <authorList>
            <person name="Zhou Z."/>
            <person name="Liu Y."/>
            <person name="Xu W."/>
            <person name="Pan J."/>
            <person name="Luo Z.H."/>
            <person name="Li M."/>
        </authorList>
    </citation>
    <scope>NUCLEOTIDE SEQUENCE [LARGE SCALE GENOMIC DNA]</scope>
    <source>
        <strain evidence="2">SpSt-548</strain>
    </source>
</reference>
<evidence type="ECO:0000313" key="2">
    <source>
        <dbReference type="EMBL" id="HGS05423.1"/>
    </source>
</evidence>
<dbReference type="EMBL" id="DSXI01000397">
    <property type="protein sequence ID" value="HGS05423.1"/>
    <property type="molecule type" value="Genomic_DNA"/>
</dbReference>
<dbReference type="InterPro" id="IPR009061">
    <property type="entry name" value="DNA-bd_dom_put_sf"/>
</dbReference>
<keyword evidence="1" id="KW-0175">Coiled coil</keyword>
<gene>
    <name evidence="2" type="ORF">ENT08_06760</name>
</gene>
<dbReference type="SUPFAM" id="SSF46955">
    <property type="entry name" value="Putative DNA-binding domain"/>
    <property type="match status" value="1"/>
</dbReference>